<dbReference type="AlphaFoldDB" id="A0A917M8T0"/>
<protein>
    <submittedName>
        <fullName evidence="1">Uncharacterized protein</fullName>
    </submittedName>
</protein>
<accession>A0A917M8T0</accession>
<evidence type="ECO:0000313" key="2">
    <source>
        <dbReference type="Proteomes" id="UP000600247"/>
    </source>
</evidence>
<reference evidence="1 2" key="1">
    <citation type="journal article" date="2014" name="Int. J. Syst. Evol. Microbiol.">
        <title>Complete genome sequence of Corynebacterium casei LMG S-19264T (=DSM 44701T), isolated from a smear-ripened cheese.</title>
        <authorList>
            <consortium name="US DOE Joint Genome Institute (JGI-PGF)"/>
            <person name="Walter F."/>
            <person name="Albersmeier A."/>
            <person name="Kalinowski J."/>
            <person name="Ruckert C."/>
        </authorList>
    </citation>
    <scope>NUCLEOTIDE SEQUENCE [LARGE SCALE GENOMIC DNA]</scope>
    <source>
        <strain evidence="1 2">CGMCC 1.15286</strain>
    </source>
</reference>
<dbReference type="EMBL" id="BMHY01000013">
    <property type="protein sequence ID" value="GGG84673.1"/>
    <property type="molecule type" value="Genomic_DNA"/>
</dbReference>
<proteinExistence type="predicted"/>
<name>A0A917M8T0_9BACL</name>
<comment type="caution">
    <text evidence="1">The sequence shown here is derived from an EMBL/GenBank/DDBJ whole genome shotgun (WGS) entry which is preliminary data.</text>
</comment>
<gene>
    <name evidence="1" type="ORF">GCM10010918_48170</name>
</gene>
<sequence>MDKTQRIKRLREVEEICYRLCYALLDSEVLAHGAAKEALCRLWRDDRFFEGEADQTKLLRRHASAACLSFFKRAKTHTIA</sequence>
<dbReference type="RefSeq" id="WP_188892239.1">
    <property type="nucleotide sequence ID" value="NZ_BMHY01000013.1"/>
</dbReference>
<organism evidence="1 2">
    <name type="scientific">Paenibacillus radicis</name>
    <name type="common">ex Gao et al. 2016</name>
    <dbReference type="NCBI Taxonomy" id="1737354"/>
    <lineage>
        <taxon>Bacteria</taxon>
        <taxon>Bacillati</taxon>
        <taxon>Bacillota</taxon>
        <taxon>Bacilli</taxon>
        <taxon>Bacillales</taxon>
        <taxon>Paenibacillaceae</taxon>
        <taxon>Paenibacillus</taxon>
    </lineage>
</organism>
<evidence type="ECO:0000313" key="1">
    <source>
        <dbReference type="EMBL" id="GGG84673.1"/>
    </source>
</evidence>
<dbReference type="Proteomes" id="UP000600247">
    <property type="component" value="Unassembled WGS sequence"/>
</dbReference>
<keyword evidence="2" id="KW-1185">Reference proteome</keyword>